<dbReference type="SMART" id="SM01012">
    <property type="entry name" value="ANTAR"/>
    <property type="match status" value="1"/>
</dbReference>
<dbReference type="Pfam" id="PF03861">
    <property type="entry name" value="ANTAR"/>
    <property type="match status" value="1"/>
</dbReference>
<dbReference type="Gene3D" id="3.40.50.2300">
    <property type="match status" value="1"/>
</dbReference>
<name>A0A7W9EDR1_9SPHN</name>
<dbReference type="GO" id="GO:0000160">
    <property type="term" value="P:phosphorelay signal transduction system"/>
    <property type="evidence" value="ECO:0007669"/>
    <property type="project" value="InterPro"/>
</dbReference>
<dbReference type="InterPro" id="IPR011006">
    <property type="entry name" value="CheY-like_superfamily"/>
</dbReference>
<dbReference type="InterPro" id="IPR001789">
    <property type="entry name" value="Sig_transdc_resp-reg_receiver"/>
</dbReference>
<dbReference type="InterPro" id="IPR036388">
    <property type="entry name" value="WH-like_DNA-bd_sf"/>
</dbReference>
<reference evidence="4 5" key="1">
    <citation type="submission" date="2020-08" db="EMBL/GenBank/DDBJ databases">
        <title>Genomic Encyclopedia of Type Strains, Phase IV (KMG-IV): sequencing the most valuable type-strain genomes for metagenomic binning, comparative biology and taxonomic classification.</title>
        <authorList>
            <person name="Goeker M."/>
        </authorList>
    </citation>
    <scope>NUCLEOTIDE SEQUENCE [LARGE SCALE GENOMIC DNA]</scope>
    <source>
        <strain evidence="4 5">DSM 25079</strain>
    </source>
</reference>
<dbReference type="GO" id="GO:0003723">
    <property type="term" value="F:RNA binding"/>
    <property type="evidence" value="ECO:0007669"/>
    <property type="project" value="InterPro"/>
</dbReference>
<dbReference type="PANTHER" id="PTHR43367:SF1">
    <property type="entry name" value="TWO-COMPONENT RESPONSE REGULATOR-LIKE APRR6-RELATED"/>
    <property type="match status" value="1"/>
</dbReference>
<evidence type="ECO:0000256" key="1">
    <source>
        <dbReference type="PROSITE-ProRule" id="PRU00169"/>
    </source>
</evidence>
<dbReference type="PANTHER" id="PTHR43367">
    <property type="match status" value="1"/>
</dbReference>
<sequence>MIEEGLRETGFSDVVTLVGRVGLVARIAALAPDVVLINLENPGRDVLEESFAISRALARPIAMFVDQSDEAAIAEAVDAGISAYIVDGMRKERIKPILELAVKRFNAFSRLQTELAEAKSALAERKSVDRAKALLMKRRNIDEPAAYALLRKQAMDSGRRIAEVAEALVTASALLGDDL</sequence>
<protein>
    <submittedName>
        <fullName evidence="4">Response regulator NasT</fullName>
    </submittedName>
</protein>
<dbReference type="PROSITE" id="PS50921">
    <property type="entry name" value="ANTAR"/>
    <property type="match status" value="1"/>
</dbReference>
<evidence type="ECO:0000259" key="2">
    <source>
        <dbReference type="PROSITE" id="PS50110"/>
    </source>
</evidence>
<comment type="caution">
    <text evidence="1">Lacks conserved residue(s) required for the propagation of feature annotation.</text>
</comment>
<dbReference type="AlphaFoldDB" id="A0A7W9EDR1"/>
<keyword evidence="5" id="KW-1185">Reference proteome</keyword>
<dbReference type="PIRSF" id="PIRSF036382">
    <property type="entry name" value="RR_antiterm"/>
    <property type="match status" value="1"/>
</dbReference>
<dbReference type="InterPro" id="IPR005561">
    <property type="entry name" value="ANTAR"/>
</dbReference>
<dbReference type="SUPFAM" id="SSF52172">
    <property type="entry name" value="CheY-like"/>
    <property type="match status" value="1"/>
</dbReference>
<dbReference type="EMBL" id="JACIJC010000002">
    <property type="protein sequence ID" value="MBB5685382.1"/>
    <property type="molecule type" value="Genomic_DNA"/>
</dbReference>
<feature type="domain" description="Response regulatory" evidence="2">
    <location>
        <begin position="1"/>
        <end position="102"/>
    </location>
</feature>
<evidence type="ECO:0000313" key="4">
    <source>
        <dbReference type="EMBL" id="MBB5685382.1"/>
    </source>
</evidence>
<dbReference type="PROSITE" id="PS50110">
    <property type="entry name" value="RESPONSE_REGULATORY"/>
    <property type="match status" value="1"/>
</dbReference>
<evidence type="ECO:0000259" key="3">
    <source>
        <dbReference type="PROSITE" id="PS50921"/>
    </source>
</evidence>
<evidence type="ECO:0000313" key="5">
    <source>
        <dbReference type="Proteomes" id="UP000549617"/>
    </source>
</evidence>
<dbReference type="Gene3D" id="1.10.10.10">
    <property type="entry name" value="Winged helix-like DNA-binding domain superfamily/Winged helix DNA-binding domain"/>
    <property type="match status" value="1"/>
</dbReference>
<organism evidence="4 5">
    <name type="scientific">Sphingobium boeckii</name>
    <dbReference type="NCBI Taxonomy" id="1082345"/>
    <lineage>
        <taxon>Bacteria</taxon>
        <taxon>Pseudomonadati</taxon>
        <taxon>Pseudomonadota</taxon>
        <taxon>Alphaproteobacteria</taxon>
        <taxon>Sphingomonadales</taxon>
        <taxon>Sphingomonadaceae</taxon>
        <taxon>Sphingobium</taxon>
    </lineage>
</organism>
<feature type="domain" description="ANTAR" evidence="3">
    <location>
        <begin position="108"/>
        <end position="169"/>
    </location>
</feature>
<gene>
    <name evidence="4" type="ORF">FHS49_001390</name>
</gene>
<comment type="caution">
    <text evidence="4">The sequence shown here is derived from an EMBL/GenBank/DDBJ whole genome shotgun (WGS) entry which is preliminary data.</text>
</comment>
<proteinExistence type="predicted"/>
<accession>A0A7W9EDR1</accession>
<dbReference type="InterPro" id="IPR008327">
    <property type="entry name" value="Sig_transdc_resp-reg_antiterm"/>
</dbReference>
<dbReference type="Proteomes" id="UP000549617">
    <property type="component" value="Unassembled WGS sequence"/>
</dbReference>